<feature type="compositionally biased region" description="Low complexity" evidence="1">
    <location>
        <begin position="59"/>
        <end position="68"/>
    </location>
</feature>
<reference evidence="2 3" key="1">
    <citation type="journal article" date="2024" name="BMC Biol.">
        <title>Comparative genomics of Ascetosporea gives new insight into the evolutionary basis for animal parasitism in Rhizaria.</title>
        <authorList>
            <person name="Hiltunen Thoren M."/>
            <person name="Onut-Brannstrom I."/>
            <person name="Alfjorden A."/>
            <person name="Peckova H."/>
            <person name="Swords F."/>
            <person name="Hooper C."/>
            <person name="Holzer A.S."/>
            <person name="Bass D."/>
            <person name="Burki F."/>
        </authorList>
    </citation>
    <scope>NUCLEOTIDE SEQUENCE [LARGE SCALE GENOMIC DNA]</scope>
    <source>
        <strain evidence="2">20-A016</strain>
    </source>
</reference>
<proteinExistence type="predicted"/>
<organism evidence="2 3">
    <name type="scientific">Bonamia ostreae</name>
    <dbReference type="NCBI Taxonomy" id="126728"/>
    <lineage>
        <taxon>Eukaryota</taxon>
        <taxon>Sar</taxon>
        <taxon>Rhizaria</taxon>
        <taxon>Endomyxa</taxon>
        <taxon>Ascetosporea</taxon>
        <taxon>Haplosporida</taxon>
        <taxon>Bonamia</taxon>
    </lineage>
</organism>
<feature type="compositionally biased region" description="Basic residues" evidence="1">
    <location>
        <begin position="96"/>
        <end position="107"/>
    </location>
</feature>
<gene>
    <name evidence="2" type="ORF">MHBO_000807</name>
</gene>
<protein>
    <submittedName>
        <fullName evidence="2">Uncharacterized protein</fullName>
    </submittedName>
</protein>
<feature type="compositionally biased region" description="Basic and acidic residues" evidence="1">
    <location>
        <begin position="24"/>
        <end position="58"/>
    </location>
</feature>
<accession>A0ABV2AH02</accession>
<keyword evidence="3" id="KW-1185">Reference proteome</keyword>
<dbReference type="EMBL" id="JBDODL010000154">
    <property type="protein sequence ID" value="MES1918917.1"/>
    <property type="molecule type" value="Genomic_DNA"/>
</dbReference>
<feature type="region of interest" description="Disordered" evidence="1">
    <location>
        <begin position="24"/>
        <end position="107"/>
    </location>
</feature>
<evidence type="ECO:0000256" key="1">
    <source>
        <dbReference type="SAM" id="MobiDB-lite"/>
    </source>
</evidence>
<evidence type="ECO:0000313" key="3">
    <source>
        <dbReference type="Proteomes" id="UP001439008"/>
    </source>
</evidence>
<name>A0ABV2AH02_9EUKA</name>
<feature type="compositionally biased region" description="Basic and acidic residues" evidence="1">
    <location>
        <begin position="72"/>
        <end position="95"/>
    </location>
</feature>
<comment type="caution">
    <text evidence="2">The sequence shown here is derived from an EMBL/GenBank/DDBJ whole genome shotgun (WGS) entry which is preliminary data.</text>
</comment>
<dbReference type="Proteomes" id="UP001439008">
    <property type="component" value="Unassembled WGS sequence"/>
</dbReference>
<evidence type="ECO:0000313" key="2">
    <source>
        <dbReference type="EMBL" id="MES1918917.1"/>
    </source>
</evidence>
<sequence length="107" mass="12502">MDDGFILKTRSNSIRMKKIDKNIVDNGEKTDKENNKDKNVVADNKKEKANSDKMDNKEINVTTINTETENFENNKDESLSDKNFVTDEKINMPKDKNKKKRKFNKKC</sequence>